<reference evidence="10 11" key="1">
    <citation type="submission" date="2019-05" db="EMBL/GenBank/DDBJ databases">
        <authorList>
            <person name="Hariharan J."/>
            <person name="Choudoir M.J."/>
            <person name="Diebold P."/>
            <person name="Panke-Buisse K."/>
            <person name="Buckley D.H."/>
        </authorList>
    </citation>
    <scope>NUCLEOTIDE SEQUENCE [LARGE SCALE GENOMIC DNA]</scope>
    <source>
        <strain evidence="10 11">SUN51</strain>
    </source>
</reference>
<evidence type="ECO:0000313" key="10">
    <source>
        <dbReference type="EMBL" id="KAA0931323.1"/>
    </source>
</evidence>
<feature type="active site" description="Proton acceptor" evidence="7 9">
    <location>
        <position position="57"/>
    </location>
</feature>
<dbReference type="GO" id="GO:0016879">
    <property type="term" value="F:ligase activity, forming carbon-nitrogen bonds"/>
    <property type="evidence" value="ECO:0007669"/>
    <property type="project" value="UniProtKB-UniRule"/>
</dbReference>
<dbReference type="UniPathway" id="UPA00998"/>
<comment type="similarity">
    <text evidence="7">Belongs to the Pup ligase/Pup deamidase family. Pup-conjugating enzyme subfamily.</text>
</comment>
<dbReference type="UniPathway" id="UPA00997"/>
<evidence type="ECO:0000256" key="3">
    <source>
        <dbReference type="ARBA" id="ARBA00022741"/>
    </source>
</evidence>
<evidence type="ECO:0000256" key="5">
    <source>
        <dbReference type="ARBA" id="ARBA00022840"/>
    </source>
</evidence>
<proteinExistence type="inferred from homology"/>
<protein>
    <recommendedName>
        <fullName evidence="7 8">Pup--protein ligase</fullName>
        <ecNumber evidence="7 8">6.3.1.19</ecNumber>
    </recommendedName>
    <alternativeName>
        <fullName evidence="7">Proteasome accessory factor A</fullName>
    </alternativeName>
    <alternativeName>
        <fullName evidence="7">Pup-conjugating enzyme</fullName>
    </alternativeName>
</protein>
<keyword evidence="4 7" id="KW-0833">Ubl conjugation pathway</keyword>
<feature type="binding site" evidence="7">
    <location>
        <position position="66"/>
    </location>
    <ligand>
        <name>ATP</name>
        <dbReference type="ChEBI" id="CHEBI:30616"/>
    </ligand>
</feature>
<evidence type="ECO:0000256" key="9">
    <source>
        <dbReference type="PIRSR" id="PIRSR018077-1"/>
    </source>
</evidence>
<dbReference type="GO" id="GO:0070490">
    <property type="term" value="P:protein pupylation"/>
    <property type="evidence" value="ECO:0007669"/>
    <property type="project" value="UniProtKB-UniRule"/>
</dbReference>
<dbReference type="GO" id="GO:0019787">
    <property type="term" value="F:ubiquitin-like protein transferase activity"/>
    <property type="evidence" value="ECO:0007669"/>
    <property type="project" value="UniProtKB-UniRule"/>
</dbReference>
<keyword evidence="2 7" id="KW-0479">Metal-binding</keyword>
<dbReference type="GO" id="GO:0019941">
    <property type="term" value="P:modification-dependent protein catabolic process"/>
    <property type="evidence" value="ECO:0007669"/>
    <property type="project" value="UniProtKB-UniRule"/>
</dbReference>
<dbReference type="RefSeq" id="WP_149512755.1">
    <property type="nucleotide sequence ID" value="NZ_VDFC01000046.1"/>
</dbReference>
<dbReference type="InterPro" id="IPR022279">
    <property type="entry name" value="Pup_ligase"/>
</dbReference>
<dbReference type="Proteomes" id="UP000324965">
    <property type="component" value="Unassembled WGS sequence"/>
</dbReference>
<keyword evidence="3 7" id="KW-0547">Nucleotide-binding</keyword>
<evidence type="ECO:0000256" key="7">
    <source>
        <dbReference type="HAMAP-Rule" id="MF_02111"/>
    </source>
</evidence>
<dbReference type="GO" id="GO:0000287">
    <property type="term" value="F:magnesium ion binding"/>
    <property type="evidence" value="ECO:0007669"/>
    <property type="project" value="UniProtKB-UniRule"/>
</dbReference>
<evidence type="ECO:0000313" key="11">
    <source>
        <dbReference type="Proteomes" id="UP000324965"/>
    </source>
</evidence>
<organism evidence="10 11">
    <name type="scientific">Streptomyces apricus</name>
    <dbReference type="NCBI Taxonomy" id="1828112"/>
    <lineage>
        <taxon>Bacteria</taxon>
        <taxon>Bacillati</taxon>
        <taxon>Actinomycetota</taxon>
        <taxon>Actinomycetes</taxon>
        <taxon>Kitasatosporales</taxon>
        <taxon>Streptomycetaceae</taxon>
        <taxon>Streptomyces</taxon>
    </lineage>
</organism>
<dbReference type="GO" id="GO:0010498">
    <property type="term" value="P:proteasomal protein catabolic process"/>
    <property type="evidence" value="ECO:0007669"/>
    <property type="project" value="UniProtKB-UniRule"/>
</dbReference>
<keyword evidence="11" id="KW-1185">Reference proteome</keyword>
<dbReference type="PANTHER" id="PTHR42307">
    <property type="entry name" value="PUP DEAMIDASE/DEPUPYLASE"/>
    <property type="match status" value="1"/>
</dbReference>
<dbReference type="GO" id="GO:0005524">
    <property type="term" value="F:ATP binding"/>
    <property type="evidence" value="ECO:0007669"/>
    <property type="project" value="UniProtKB-UniRule"/>
</dbReference>
<comment type="caution">
    <text evidence="10">The sequence shown here is derived from an EMBL/GenBank/DDBJ whole genome shotgun (WGS) entry which is preliminary data.</text>
</comment>
<evidence type="ECO:0000256" key="8">
    <source>
        <dbReference type="NCBIfam" id="TIGR03686"/>
    </source>
</evidence>
<dbReference type="NCBIfam" id="TIGR03686">
    <property type="entry name" value="pupylate_PafA"/>
    <property type="match status" value="1"/>
</dbReference>
<evidence type="ECO:0000256" key="4">
    <source>
        <dbReference type="ARBA" id="ARBA00022786"/>
    </source>
</evidence>
<comment type="catalytic activity">
    <reaction evidence="7">
        <text>ATP + [prokaryotic ubiquitin-like protein]-L-glutamate + [protein]-L-lysine = ADP + phosphate + N(6)-([prokaryotic ubiquitin-like protein]-gamma-L-glutamyl)-[protein]-L-lysine.</text>
        <dbReference type="EC" id="6.3.1.19"/>
    </reaction>
</comment>
<accession>A0A5B0AMU4</accession>
<dbReference type="PANTHER" id="PTHR42307:SF3">
    <property type="entry name" value="PUP--PROTEIN LIGASE"/>
    <property type="match status" value="1"/>
</dbReference>
<sequence>MDRRIFGLENEYGVTCTFRGQRRLSPDEVARYLFRRVVSWGRSSNVFLRNGARLYLDVGSHPEYATPECDNLTELVTHDKAGERILEGLLVDAERRLHEEGIAGDVYLFKNNTDSAGNSYGCHENYLVARHGEFSRLADILIPFLVTRQLLCGAGKVLQTPRGAVYCVSQRAEHIWEGVSSATTRSRPIINTRDEPHADAERYRRLHVIVGDSNMSETTMLLKVGATDLVLRMIEAGTVMRDLTLENPIRAIREVSHDITGRRKVRLASGREASALEVQREYYEKAVDFVERRGIRTGVVDQVLELWGRTLDSIESEDLDRIGTEIDWVMKYKLIERYRAKHNMTMSHPRVAQIDLAYHDIHRRRGLYYLLEKRGQAARICNDLKIFEGKSVPPQTTRARLRGDFIRRAQEQRRDFTVDWVHLKLNDQAQRTVLCKDPFRSVDDRVEKLIAGM</sequence>
<evidence type="ECO:0000256" key="6">
    <source>
        <dbReference type="ARBA" id="ARBA00022842"/>
    </source>
</evidence>
<keyword evidence="1 7" id="KW-0436">Ligase</keyword>
<feature type="binding site" evidence="7">
    <location>
        <position position="55"/>
    </location>
    <ligand>
        <name>Mg(2+)</name>
        <dbReference type="ChEBI" id="CHEBI:18420"/>
    </ligand>
</feature>
<keyword evidence="5 7" id="KW-0067">ATP-binding</keyword>
<evidence type="ECO:0000256" key="1">
    <source>
        <dbReference type="ARBA" id="ARBA00022598"/>
    </source>
</evidence>
<dbReference type="InterPro" id="IPR004347">
    <property type="entry name" value="Pup_ligase/deamidase"/>
</dbReference>
<feature type="binding site" evidence="7">
    <location>
        <position position="420"/>
    </location>
    <ligand>
        <name>ATP</name>
        <dbReference type="ChEBI" id="CHEBI:30616"/>
    </ligand>
</feature>
<dbReference type="HAMAP" id="MF_02111">
    <property type="entry name" value="Pup_ligase"/>
    <property type="match status" value="1"/>
</dbReference>
<feature type="binding site" evidence="7">
    <location>
        <position position="63"/>
    </location>
    <ligand>
        <name>Mg(2+)</name>
        <dbReference type="ChEBI" id="CHEBI:18420"/>
    </ligand>
</feature>
<feature type="binding site" evidence="7">
    <location>
        <position position="53"/>
    </location>
    <ligand>
        <name>ATP</name>
        <dbReference type="ChEBI" id="CHEBI:30616"/>
    </ligand>
</feature>
<dbReference type="Pfam" id="PF03136">
    <property type="entry name" value="Pup_ligase"/>
    <property type="match status" value="1"/>
</dbReference>
<gene>
    <name evidence="7 10" type="primary">pafA</name>
    <name evidence="10" type="ORF">FGF04_20370</name>
</gene>
<name>A0A5B0AMU4_9ACTN</name>
<feature type="binding site" evidence="7">
    <location>
        <position position="9"/>
    </location>
    <ligand>
        <name>Mg(2+)</name>
        <dbReference type="ChEBI" id="CHEBI:18420"/>
    </ligand>
</feature>
<comment type="pathway">
    <text evidence="7">Protein modification; protein pupylation.</text>
</comment>
<dbReference type="PIRSF" id="PIRSF018077">
    <property type="entry name" value="UCP018077"/>
    <property type="match status" value="1"/>
</dbReference>
<dbReference type="EMBL" id="VDFC01000046">
    <property type="protein sequence ID" value="KAA0931323.1"/>
    <property type="molecule type" value="Genomic_DNA"/>
</dbReference>
<comment type="function">
    <text evidence="7">Catalyzes the covalent attachment of the prokaryotic ubiquitin-like protein modifier Pup to the proteasomal substrate proteins, thereby targeting them for proteasomal degradation. This tagging system is termed pupylation. The ligation reaction involves the side-chain carboxylate of the C-terminal glutamate of Pup and the side-chain amino group of a substrate lysine.</text>
</comment>
<dbReference type="EC" id="6.3.1.19" evidence="7 8"/>
<keyword evidence="6 7" id="KW-0460">Magnesium</keyword>
<evidence type="ECO:0000256" key="2">
    <source>
        <dbReference type="ARBA" id="ARBA00022723"/>
    </source>
</evidence>
<comment type="pathway">
    <text evidence="7">Protein degradation; proteasomal Pup-dependent pathway.</text>
</comment>
<dbReference type="AlphaFoldDB" id="A0A5B0AMU4"/>
<comment type="miscellaneous">
    <text evidence="7">The reaction mechanism probably proceeds via the activation of Pup by phosphorylation of its C-terminal glutamate, which is then subject to nucleophilic attack by the substrate lysine, resulting in an isopeptide bond and the release of phosphate as a good leaving group.</text>
</comment>
<dbReference type="OrthoDB" id="9760627at2"/>